<protein>
    <recommendedName>
        <fullName evidence="3">Transposase</fullName>
    </recommendedName>
</protein>
<dbReference type="Proteomes" id="UP001295462">
    <property type="component" value="Unassembled WGS sequence"/>
</dbReference>
<dbReference type="EMBL" id="CAKMUD010000035">
    <property type="protein sequence ID" value="CAH1575310.1"/>
    <property type="molecule type" value="Genomic_DNA"/>
</dbReference>
<comment type="caution">
    <text evidence="1">The sequence shown here is derived from an EMBL/GenBank/DDBJ whole genome shotgun (WGS) entry which is preliminary data.</text>
</comment>
<proteinExistence type="predicted"/>
<name>A0AAU9QHU9_9VIBR</name>
<gene>
    <name evidence="1" type="ORF">THF1A12_130084</name>
</gene>
<organism evidence="1 2">
    <name type="scientific">Vibrio jasicida</name>
    <dbReference type="NCBI Taxonomy" id="766224"/>
    <lineage>
        <taxon>Bacteria</taxon>
        <taxon>Pseudomonadati</taxon>
        <taxon>Pseudomonadota</taxon>
        <taxon>Gammaproteobacteria</taxon>
        <taxon>Vibrionales</taxon>
        <taxon>Vibrionaceae</taxon>
        <taxon>Vibrio</taxon>
    </lineage>
</organism>
<accession>A0AAU9QHU9</accession>
<reference evidence="1" key="1">
    <citation type="submission" date="2022-01" db="EMBL/GenBank/DDBJ databases">
        <authorList>
            <person name="Lagorce A."/>
        </authorList>
    </citation>
    <scope>NUCLEOTIDE SEQUENCE</scope>
    <source>
        <strain evidence="1">Th15_F1_A12</strain>
    </source>
</reference>
<evidence type="ECO:0008006" key="3">
    <source>
        <dbReference type="Google" id="ProtNLM"/>
    </source>
</evidence>
<sequence length="60" mass="7126">MLRKTNNYPIRKASKSNKAVRRGFNNANAMLKNTPKITQSRLDIRRSINLRNMEYCICRR</sequence>
<evidence type="ECO:0000313" key="2">
    <source>
        <dbReference type="Proteomes" id="UP001295462"/>
    </source>
</evidence>
<dbReference type="AlphaFoldDB" id="A0AAU9QHU9"/>
<evidence type="ECO:0000313" key="1">
    <source>
        <dbReference type="EMBL" id="CAH1575310.1"/>
    </source>
</evidence>